<feature type="coiled-coil region" evidence="1">
    <location>
        <begin position="1"/>
        <end position="54"/>
    </location>
</feature>
<sequence>MLDVAESIENLERRIDDLRAAVRRAVVARDQARARALRAELRSAERDWERALTDLADDTPDAGQPAADEAPLVSVRDQVHHALTLLSAPTAPKLITEVHNAFFGAAGPGLAAAKLTHLRRDEERSFRTARHSRPYYLCSALTAEHLAPARGLLGVSTWPLERRIIGPLSPRVDFLTAAIKVAEQVGRMPERTLTVARLLRRFATSIPGAVDGHEAADPAIVINAAHAELEVHADADRAQRAAAADRARAQLDEAEQLFGSRLRVIRGLA</sequence>
<organism evidence="2 3">
    <name type="scientific">Micromonospora coriariae</name>
    <dbReference type="NCBI Taxonomy" id="285665"/>
    <lineage>
        <taxon>Bacteria</taxon>
        <taxon>Bacillati</taxon>
        <taxon>Actinomycetota</taxon>
        <taxon>Actinomycetes</taxon>
        <taxon>Micromonosporales</taxon>
        <taxon>Micromonosporaceae</taxon>
        <taxon>Micromonospora</taxon>
    </lineage>
</organism>
<dbReference type="EMBL" id="LT607412">
    <property type="protein sequence ID" value="SCE78220.1"/>
    <property type="molecule type" value="Genomic_DNA"/>
</dbReference>
<dbReference type="Proteomes" id="UP000198243">
    <property type="component" value="Chromosome I"/>
</dbReference>
<dbReference type="AlphaFoldDB" id="A0A1C4V2A2"/>
<keyword evidence="1" id="KW-0175">Coiled coil</keyword>
<protein>
    <submittedName>
        <fullName evidence="2">Uncharacterized protein</fullName>
    </submittedName>
</protein>
<evidence type="ECO:0000313" key="3">
    <source>
        <dbReference type="Proteomes" id="UP000198243"/>
    </source>
</evidence>
<keyword evidence="3" id="KW-1185">Reference proteome</keyword>
<reference evidence="3" key="1">
    <citation type="submission" date="2016-06" db="EMBL/GenBank/DDBJ databases">
        <authorList>
            <person name="Varghese N."/>
            <person name="Submissions Spin"/>
        </authorList>
    </citation>
    <scope>NUCLEOTIDE SEQUENCE [LARGE SCALE GENOMIC DNA]</scope>
    <source>
        <strain evidence="3">DSM 44875</strain>
    </source>
</reference>
<proteinExistence type="predicted"/>
<gene>
    <name evidence="2" type="ORF">GA0070607_1505</name>
</gene>
<evidence type="ECO:0000313" key="2">
    <source>
        <dbReference type="EMBL" id="SCE78220.1"/>
    </source>
</evidence>
<evidence type="ECO:0000256" key="1">
    <source>
        <dbReference type="SAM" id="Coils"/>
    </source>
</evidence>
<name>A0A1C4V2A2_9ACTN</name>
<accession>A0A1C4V2A2</accession>